<comment type="caution">
    <text evidence="2">The sequence shown here is derived from an EMBL/GenBank/DDBJ whole genome shotgun (WGS) entry which is preliminary data.</text>
</comment>
<feature type="compositionally biased region" description="Basic and acidic residues" evidence="1">
    <location>
        <begin position="215"/>
        <end position="225"/>
    </location>
</feature>
<evidence type="ECO:0000313" key="3">
    <source>
        <dbReference type="Proteomes" id="UP000242519"/>
    </source>
</evidence>
<protein>
    <submittedName>
        <fullName evidence="2">Uncharacterized protein</fullName>
    </submittedName>
</protein>
<evidence type="ECO:0000256" key="1">
    <source>
        <dbReference type="SAM" id="MobiDB-lite"/>
    </source>
</evidence>
<accession>A0A218YUN0</accession>
<evidence type="ECO:0000313" key="2">
    <source>
        <dbReference type="EMBL" id="OWO99293.1"/>
    </source>
</evidence>
<feature type="compositionally biased region" description="Basic and acidic residues" evidence="1">
    <location>
        <begin position="16"/>
        <end position="25"/>
    </location>
</feature>
<dbReference type="EMBL" id="MZNU01000364">
    <property type="protein sequence ID" value="OWO99293.1"/>
    <property type="molecule type" value="Genomic_DNA"/>
</dbReference>
<feature type="region of interest" description="Disordered" evidence="1">
    <location>
        <begin position="1"/>
        <end position="29"/>
    </location>
</feature>
<gene>
    <name evidence="2" type="ORF">B2J93_401</name>
</gene>
<proteinExistence type="predicted"/>
<feature type="compositionally biased region" description="Low complexity" evidence="1">
    <location>
        <begin position="265"/>
        <end position="284"/>
    </location>
</feature>
<feature type="region of interest" description="Disordered" evidence="1">
    <location>
        <begin position="425"/>
        <end position="458"/>
    </location>
</feature>
<name>A0A218YUN0_9HELO</name>
<feature type="region of interest" description="Disordered" evidence="1">
    <location>
        <begin position="154"/>
        <end position="175"/>
    </location>
</feature>
<dbReference type="AlphaFoldDB" id="A0A218YUN0"/>
<sequence length="458" mass="51085">MRAQEGGTKKVRRRRIEAGRDERTARGRPLPAQKGVRVRVRVFLCTLLPALSPEATSTDSHRTRVASYRHRPSFGFVPSCAPYESDGDANRFWPGCLWTVPIWRVPSPPGELGISSRERGHLDAATSPHCRLSARLNHLNPVPSGATHLHVSRTARRRSMANWDPDPRPRDTARLSARGIFASLDLGLFSTRRGASHPAPRACSSRKMRERLLRRGWQEEERAAPARDPPPQPRERVGDVHHSRSRMPGMAGCHDEKYPPEQEEPYQPRGRSSVRTTGSRQTGTPAPPTLSEPMSSTSPTMPAGAWDPNPHRSNLPRGRMEERLERPLPPLPSQFRLGEDGLPWSTEPWYVDPESDDESATTTSPEPGEARPEDPQRIGALGNLQQALMTVDSLPRVGWEPWTWDSREDAPLASKSLGWAVRSEEVWTGPDSPTPPPYTALPWEDPPASGGWYETAML</sequence>
<dbReference type="Proteomes" id="UP000242519">
    <property type="component" value="Unassembled WGS sequence"/>
</dbReference>
<organism evidence="2 3">
    <name type="scientific">Diplocarpon coronariae</name>
    <dbReference type="NCBI Taxonomy" id="2795749"/>
    <lineage>
        <taxon>Eukaryota</taxon>
        <taxon>Fungi</taxon>
        <taxon>Dikarya</taxon>
        <taxon>Ascomycota</taxon>
        <taxon>Pezizomycotina</taxon>
        <taxon>Leotiomycetes</taxon>
        <taxon>Helotiales</taxon>
        <taxon>Drepanopezizaceae</taxon>
        <taxon>Diplocarpon</taxon>
    </lineage>
</organism>
<reference evidence="2 3" key="1">
    <citation type="submission" date="2017-04" db="EMBL/GenBank/DDBJ databases">
        <title>Draft genome sequence of Marssonina coronaria NL1: causal agent of apple blotch.</title>
        <authorList>
            <person name="Cheng Q."/>
        </authorList>
    </citation>
    <scope>NUCLEOTIDE SEQUENCE [LARGE SCALE GENOMIC DNA]</scope>
    <source>
        <strain evidence="2 3">NL1</strain>
    </source>
</reference>
<keyword evidence="3" id="KW-1185">Reference proteome</keyword>
<feature type="compositionally biased region" description="Basic and acidic residues" evidence="1">
    <location>
        <begin position="233"/>
        <end position="242"/>
    </location>
</feature>
<feature type="compositionally biased region" description="Low complexity" evidence="1">
    <location>
        <begin position="291"/>
        <end position="302"/>
    </location>
</feature>
<dbReference type="OrthoDB" id="5207413at2759"/>
<feature type="region of interest" description="Disordered" evidence="1">
    <location>
        <begin position="215"/>
        <end position="376"/>
    </location>
</feature>
<dbReference type="InParanoid" id="A0A218YUN0"/>